<dbReference type="AlphaFoldDB" id="A0AAP0NNB2"/>
<sequence>MIPCPPEFRLDSASVNPFNLSSDSHQISTNWNISIFLRNSFAEWTSISYEALQVMVLYEERIISAGSIMVGDLQGTEKKKRKAMVVQGSLGATSMHVDDWLRKAILKERSAYGVVDFTVTVEATVRIRLGLGLLGHTGRVWVPCYHVKMELPSNSTLGTMVGGPRKCQALVDFKSLGPF</sequence>
<gene>
    <name evidence="1" type="ORF">L1049_018163</name>
</gene>
<accession>A0AAP0NNB2</accession>
<comment type="caution">
    <text evidence="1">The sequence shown here is derived from an EMBL/GenBank/DDBJ whole genome shotgun (WGS) entry which is preliminary data.</text>
</comment>
<dbReference type="EMBL" id="JBBPBK010000012">
    <property type="protein sequence ID" value="KAK9273354.1"/>
    <property type="molecule type" value="Genomic_DNA"/>
</dbReference>
<protein>
    <submittedName>
        <fullName evidence="1">Uncharacterized protein</fullName>
    </submittedName>
</protein>
<name>A0AAP0NNB2_LIQFO</name>
<evidence type="ECO:0000313" key="2">
    <source>
        <dbReference type="Proteomes" id="UP001415857"/>
    </source>
</evidence>
<proteinExistence type="predicted"/>
<evidence type="ECO:0000313" key="1">
    <source>
        <dbReference type="EMBL" id="KAK9273354.1"/>
    </source>
</evidence>
<dbReference type="Proteomes" id="UP001415857">
    <property type="component" value="Unassembled WGS sequence"/>
</dbReference>
<reference evidence="1 2" key="1">
    <citation type="journal article" date="2024" name="Plant J.">
        <title>Genome sequences and population genomics reveal climatic adaptation and genomic divergence between two closely related sweetgum species.</title>
        <authorList>
            <person name="Xu W.Q."/>
            <person name="Ren C.Q."/>
            <person name="Zhang X.Y."/>
            <person name="Comes H.P."/>
            <person name="Liu X.H."/>
            <person name="Li Y.G."/>
            <person name="Kettle C.J."/>
            <person name="Jalonen R."/>
            <person name="Gaisberger H."/>
            <person name="Ma Y.Z."/>
            <person name="Qiu Y.X."/>
        </authorList>
    </citation>
    <scope>NUCLEOTIDE SEQUENCE [LARGE SCALE GENOMIC DNA]</scope>
    <source>
        <strain evidence="1">Hangzhou</strain>
    </source>
</reference>
<organism evidence="1 2">
    <name type="scientific">Liquidambar formosana</name>
    <name type="common">Formosan gum</name>
    <dbReference type="NCBI Taxonomy" id="63359"/>
    <lineage>
        <taxon>Eukaryota</taxon>
        <taxon>Viridiplantae</taxon>
        <taxon>Streptophyta</taxon>
        <taxon>Embryophyta</taxon>
        <taxon>Tracheophyta</taxon>
        <taxon>Spermatophyta</taxon>
        <taxon>Magnoliopsida</taxon>
        <taxon>eudicotyledons</taxon>
        <taxon>Gunneridae</taxon>
        <taxon>Pentapetalae</taxon>
        <taxon>Saxifragales</taxon>
        <taxon>Altingiaceae</taxon>
        <taxon>Liquidambar</taxon>
    </lineage>
</organism>
<keyword evidence="2" id="KW-1185">Reference proteome</keyword>